<feature type="domain" description="Amidohydrolase 3" evidence="2">
    <location>
        <begin position="89"/>
        <end position="292"/>
    </location>
</feature>
<name>A0A7C3C4T6_9PROT</name>
<sequence>MRIFKWMVLTGLALVLSACSKTDTSRDNAPVGKSDVEIFIAQNIITQDIELPRAEAVAVRAGKIIGVGSRKELQKRFKNARLNEEFKSKTIVPGLIDPHIHMILGAMMYAKPFAPPWDVDTPSGVVKGLPDRTSFLARLSEINTEFSGTEPLVIYGYHNLVHGALDKHDLDEITTDRPLIIWHYSGHDFYLNSAALDYVGVDASWAKDFIGVPLGADGEPTGRVYEDAIFRFLTKAGALFLAPQDIERGFNGFEDMLVRSGVTTVAEMGYGLFGLKLEDQYYKAFLDADAKTHVYLVPEHRAFDRGFGDGRIAEINKRVEASAQTWPR</sequence>
<feature type="chain" id="PRO_5028473805" description="Amidohydrolase 3 domain-containing protein" evidence="1">
    <location>
        <begin position="21"/>
        <end position="328"/>
    </location>
</feature>
<dbReference type="GO" id="GO:0016810">
    <property type="term" value="F:hydrolase activity, acting on carbon-nitrogen (but not peptide) bonds"/>
    <property type="evidence" value="ECO:0007669"/>
    <property type="project" value="InterPro"/>
</dbReference>
<keyword evidence="1" id="KW-0732">Signal</keyword>
<dbReference type="EMBL" id="DRMN01000374">
    <property type="protein sequence ID" value="HFB55404.1"/>
    <property type="molecule type" value="Genomic_DNA"/>
</dbReference>
<comment type="caution">
    <text evidence="3">The sequence shown here is derived from an EMBL/GenBank/DDBJ whole genome shotgun (WGS) entry which is preliminary data.</text>
</comment>
<dbReference type="InterPro" id="IPR032466">
    <property type="entry name" value="Metal_Hydrolase"/>
</dbReference>
<proteinExistence type="predicted"/>
<dbReference type="Gene3D" id="3.20.20.140">
    <property type="entry name" value="Metal-dependent hydrolases"/>
    <property type="match status" value="1"/>
</dbReference>
<gene>
    <name evidence="3" type="ORF">ENJ46_05715</name>
</gene>
<protein>
    <recommendedName>
        <fullName evidence="2">Amidohydrolase 3 domain-containing protein</fullName>
    </recommendedName>
</protein>
<dbReference type="Gene3D" id="2.30.40.10">
    <property type="entry name" value="Urease, subunit C, domain 1"/>
    <property type="match status" value="1"/>
</dbReference>
<dbReference type="PANTHER" id="PTHR22642:SF2">
    <property type="entry name" value="PROTEIN LONG AFTER FAR-RED 3"/>
    <property type="match status" value="1"/>
</dbReference>
<evidence type="ECO:0000256" key="1">
    <source>
        <dbReference type="SAM" id="SignalP"/>
    </source>
</evidence>
<evidence type="ECO:0000259" key="2">
    <source>
        <dbReference type="Pfam" id="PF07969"/>
    </source>
</evidence>
<dbReference type="Pfam" id="PF07969">
    <property type="entry name" value="Amidohydro_3"/>
    <property type="match status" value="1"/>
</dbReference>
<dbReference type="InterPro" id="IPR011059">
    <property type="entry name" value="Metal-dep_hydrolase_composite"/>
</dbReference>
<dbReference type="PROSITE" id="PS51257">
    <property type="entry name" value="PROKAR_LIPOPROTEIN"/>
    <property type="match status" value="1"/>
</dbReference>
<accession>A0A7C3C4T6</accession>
<dbReference type="SUPFAM" id="SSF51556">
    <property type="entry name" value="Metallo-dependent hydrolases"/>
    <property type="match status" value="1"/>
</dbReference>
<reference evidence="3" key="1">
    <citation type="journal article" date="2020" name="mSystems">
        <title>Genome- and Community-Level Interaction Insights into Carbon Utilization and Element Cycling Functions of Hydrothermarchaeota in Hydrothermal Sediment.</title>
        <authorList>
            <person name="Zhou Z."/>
            <person name="Liu Y."/>
            <person name="Xu W."/>
            <person name="Pan J."/>
            <person name="Luo Z.H."/>
            <person name="Li M."/>
        </authorList>
    </citation>
    <scope>NUCLEOTIDE SEQUENCE [LARGE SCALE GENOMIC DNA]</scope>
    <source>
        <strain evidence="3">HyVt-489</strain>
    </source>
</reference>
<dbReference type="Proteomes" id="UP000886042">
    <property type="component" value="Unassembled WGS sequence"/>
</dbReference>
<feature type="non-terminal residue" evidence="3">
    <location>
        <position position="328"/>
    </location>
</feature>
<dbReference type="Gene3D" id="3.10.310.70">
    <property type="match status" value="1"/>
</dbReference>
<evidence type="ECO:0000313" key="3">
    <source>
        <dbReference type="EMBL" id="HFB55404.1"/>
    </source>
</evidence>
<feature type="signal peptide" evidence="1">
    <location>
        <begin position="1"/>
        <end position="20"/>
    </location>
</feature>
<organism evidence="3">
    <name type="scientific">Hellea balneolensis</name>
    <dbReference type="NCBI Taxonomy" id="287478"/>
    <lineage>
        <taxon>Bacteria</taxon>
        <taxon>Pseudomonadati</taxon>
        <taxon>Pseudomonadota</taxon>
        <taxon>Alphaproteobacteria</taxon>
        <taxon>Maricaulales</taxon>
        <taxon>Robiginitomaculaceae</taxon>
        <taxon>Hellea</taxon>
    </lineage>
</organism>
<dbReference type="InterPro" id="IPR013108">
    <property type="entry name" value="Amidohydro_3"/>
</dbReference>
<dbReference type="AlphaFoldDB" id="A0A7C3C4T6"/>
<dbReference type="SUPFAM" id="SSF51338">
    <property type="entry name" value="Composite domain of metallo-dependent hydrolases"/>
    <property type="match status" value="1"/>
</dbReference>
<dbReference type="PANTHER" id="PTHR22642">
    <property type="entry name" value="IMIDAZOLONEPROPIONASE"/>
    <property type="match status" value="1"/>
</dbReference>